<evidence type="ECO:0008006" key="3">
    <source>
        <dbReference type="Google" id="ProtNLM"/>
    </source>
</evidence>
<keyword evidence="2" id="KW-1185">Reference proteome</keyword>
<accession>A0A1Y1RUE9</accession>
<dbReference type="Gene3D" id="1.10.10.1150">
    <property type="entry name" value="Coenzyme PQQ synthesis protein D (PqqD)"/>
    <property type="match status" value="1"/>
</dbReference>
<proteinExistence type="predicted"/>
<comment type="caution">
    <text evidence="1">The sequence shown here is derived from an EMBL/GenBank/DDBJ whole genome shotgun (WGS) entry which is preliminary data.</text>
</comment>
<dbReference type="RefSeq" id="WP_083052376.1">
    <property type="nucleotide sequence ID" value="NZ_MWQY01000021.1"/>
</dbReference>
<evidence type="ECO:0000313" key="2">
    <source>
        <dbReference type="Proteomes" id="UP000192343"/>
    </source>
</evidence>
<dbReference type="InterPro" id="IPR008792">
    <property type="entry name" value="PQQD"/>
</dbReference>
<dbReference type="Pfam" id="PF05402">
    <property type="entry name" value="PqqD"/>
    <property type="match status" value="1"/>
</dbReference>
<dbReference type="Proteomes" id="UP000192343">
    <property type="component" value="Unassembled WGS sequence"/>
</dbReference>
<protein>
    <recommendedName>
        <fullName evidence="3">PqqD family protein</fullName>
    </recommendedName>
</protein>
<reference evidence="1 2" key="1">
    <citation type="submission" date="2017-03" db="EMBL/GenBank/DDBJ databases">
        <title>Draft Genome sequence of Marispirochaeta sp. strain JC444.</title>
        <authorList>
            <person name="Shivani Y."/>
            <person name="Subhash Y."/>
            <person name="Sasikala C."/>
            <person name="Ramana C."/>
        </authorList>
    </citation>
    <scope>NUCLEOTIDE SEQUENCE [LARGE SCALE GENOMIC DNA]</scope>
    <source>
        <strain evidence="1 2">JC444</strain>
    </source>
</reference>
<gene>
    <name evidence="1" type="ORF">B4O97_16000</name>
</gene>
<evidence type="ECO:0000313" key="1">
    <source>
        <dbReference type="EMBL" id="ORC32661.1"/>
    </source>
</evidence>
<organism evidence="1 2">
    <name type="scientific">Marispirochaeta aestuarii</name>
    <dbReference type="NCBI Taxonomy" id="1963862"/>
    <lineage>
        <taxon>Bacteria</taxon>
        <taxon>Pseudomonadati</taxon>
        <taxon>Spirochaetota</taxon>
        <taxon>Spirochaetia</taxon>
        <taxon>Spirochaetales</taxon>
        <taxon>Spirochaetaceae</taxon>
        <taxon>Marispirochaeta</taxon>
    </lineage>
</organism>
<name>A0A1Y1RUE9_9SPIO</name>
<dbReference type="InterPro" id="IPR041881">
    <property type="entry name" value="PqqD_sf"/>
</dbReference>
<dbReference type="AlphaFoldDB" id="A0A1Y1RUE9"/>
<dbReference type="OrthoDB" id="1495225at2"/>
<dbReference type="EMBL" id="MWQY01000021">
    <property type="protein sequence ID" value="ORC32661.1"/>
    <property type="molecule type" value="Genomic_DNA"/>
</dbReference>
<sequence length="94" mass="10471">MDLETKVKAHDGVLATQLDGEAVLMHVERGIYFGLNEVGAFVWKLMTTPVLVRNLCDAVTEEFDVSLKVCSPDIQALLEKLKDEGLIEIVDRKV</sequence>
<dbReference type="STRING" id="1963862.B4O97_16000"/>